<feature type="compositionally biased region" description="Basic and acidic residues" evidence="1">
    <location>
        <begin position="970"/>
        <end position="980"/>
    </location>
</feature>
<feature type="region of interest" description="Disordered" evidence="1">
    <location>
        <begin position="648"/>
        <end position="668"/>
    </location>
</feature>
<evidence type="ECO:0000313" key="4">
    <source>
        <dbReference type="WBParaSite" id="SRDH1_23980.2"/>
    </source>
</evidence>
<dbReference type="Gene3D" id="1.20.58.900">
    <property type="match status" value="1"/>
</dbReference>
<feature type="region of interest" description="Disordered" evidence="1">
    <location>
        <begin position="886"/>
        <end position="916"/>
    </location>
</feature>
<dbReference type="InterPro" id="IPR037213">
    <property type="entry name" value="Run_dom_sf"/>
</dbReference>
<feature type="region of interest" description="Disordered" evidence="1">
    <location>
        <begin position="933"/>
        <end position="1000"/>
    </location>
</feature>
<dbReference type="PROSITE" id="PS50826">
    <property type="entry name" value="RUN"/>
    <property type="match status" value="1"/>
</dbReference>
<feature type="compositionally biased region" description="Basic and acidic residues" evidence="1">
    <location>
        <begin position="453"/>
        <end position="471"/>
    </location>
</feature>
<keyword evidence="3" id="KW-1185">Reference proteome</keyword>
<feature type="compositionally biased region" description="Polar residues" evidence="1">
    <location>
        <begin position="955"/>
        <end position="969"/>
    </location>
</feature>
<feature type="domain" description="RUN" evidence="2">
    <location>
        <begin position="1129"/>
        <end position="1278"/>
    </location>
</feature>
<feature type="compositionally biased region" description="Gly residues" evidence="1">
    <location>
        <begin position="1548"/>
        <end position="1559"/>
    </location>
</feature>
<evidence type="ECO:0000256" key="1">
    <source>
        <dbReference type="SAM" id="MobiDB-lite"/>
    </source>
</evidence>
<organism evidence="3 4">
    <name type="scientific">Schistosoma rodhaini</name>
    <dbReference type="NCBI Taxonomy" id="6188"/>
    <lineage>
        <taxon>Eukaryota</taxon>
        <taxon>Metazoa</taxon>
        <taxon>Spiralia</taxon>
        <taxon>Lophotrochozoa</taxon>
        <taxon>Platyhelminthes</taxon>
        <taxon>Trematoda</taxon>
        <taxon>Digenea</taxon>
        <taxon>Strigeidida</taxon>
        <taxon>Schistosomatoidea</taxon>
        <taxon>Schistosomatidae</taxon>
        <taxon>Schistosoma</taxon>
    </lineage>
</organism>
<feature type="region of interest" description="Disordered" evidence="1">
    <location>
        <begin position="373"/>
        <end position="400"/>
    </location>
</feature>
<feature type="compositionally biased region" description="Low complexity" evidence="1">
    <location>
        <begin position="1346"/>
        <end position="1388"/>
    </location>
</feature>
<accession>A0AA85EUF1</accession>
<reference evidence="4" key="2">
    <citation type="submission" date="2023-11" db="UniProtKB">
        <authorList>
            <consortium name="WormBaseParasite"/>
        </authorList>
    </citation>
    <scope>IDENTIFICATION</scope>
</reference>
<protein>
    <recommendedName>
        <fullName evidence="2">RUN domain-containing protein</fullName>
    </recommendedName>
</protein>
<sequence>MSIHEIAAHPREYGYSCYVIIPNATMDAASLNPRLLRYNGTCQDAEISERVGKKIVCDPTLKHTPYQMQTESVHNIPPGSFAPHALINSTVGTPPISSVYLEQGEYFFDDEFAEPMDPHLQEDRDNNTRYPLMVQSMDCSRKPPPDLIGHSRSDSCIFSPVNSRESDLSDSKIAGNHLANNINHERLSNCRNAQLPNNIESNILQRNANESKNLCLKKGFVCQASNETSEVDFNNDASQQFTSESQGSVHYNASGSTSWMHMLMERSCNPELRALINRTAAAVDYKLAYGDSIGLQGRLEDRSCLSSKHNVSGLVTGNRSLSQGSLLAAASLAGLRHALDQTTQLLPKPTDRNTELCSVGVSADLISDTVTMEHKNQDSSTSNTTTWAKKHGSRESLKRRSLRSTDMTVFPYPNSSKENEIDSDHTTTWQTIKNANGALITWNQLKRVVKRAESLGKSSSVRESRRDHHNQSDPFTPKMNMTGSVKSRSHSQPLAGASHMHRFSGTLFEIFMHARAQGIASLGGHSDCSAVDLNAFPKGNSASAYSNPAHIIHQEDSDRADILSNRYNYPLGVAMSPRISGARKSYLFAGTDPRRSSTENDKYLLLRKERIFPSKGNIQFSPLYTSADAVARSMRNFGAQFPPLDDSKNVSSRGLFNDQRKTGNIQNTSPIWSTKLPLRNGSSAAYANNCTVRHSHPQPLYLSRPMSALLCNINPKRNERNNIQQSPSPIEPPTIAACLTASAGPDSPYMAALRAGCAARGYAVGWIGNPRASIAYPGLGLLSVPRPSRLAGSAFLSHTLPDLSFLSQAGAEEDRKGTPTMTKRRASCLSATQSKKKCTCTKCGCRSTSAGRVSSKGTCSEKSSKLQTSKIQSDQNKTVCRNFKDNEQRNTPDIISTINRPNSNNVNTRTEIQTTTPSRLHCPEVIERCSSSEPDLVNSSISSSKVNQPMYGSVDSDSSWIGATSTTQRSNEHQNNDRNNNKNASEIDESLSLNSRPKKSVSFSGNIRLLQLNSKDSHHHYSDTSTQQSPEPKVIPRNWGLYGQEQPLAEFNPRCSPSLDSEKNGKSTHHSDIDVRYHAMVNDVIKAVQETVAYYCNPNMNLKNHEELNGHNSLSNTSLPYSKVEAIGSSGKQPLLAVIPPLTILLCDGLLPPSKPIFASRPRTRLWQLVEESCRPGALPTGVAYHVLNDAISQVKALTNITLEKTKFKGFICACLNAKALPMWLNALVANDTLLRRFYCENAFIRQCRASQRELHADLMTHLEQLLAFPFNLDISIEVRKPFIDSQLVNNNLTKTSIPSTYMTNNSKHLNQSNHGIESTAVTNYKTGRSNIPPATVVTRRQMIFNGNSANSNNSSRIPSVSSPIQTTTLSSIKSSNTTTSSSLSSNNHCYPQHHLPNQRSIPSRLPSAAKSNLRSNGDNNSEANSDCLSTETGLIHSKTTNSENQINSHAVVRSGRFKNAFSNLRRSNGGSGGGSHVSKLNTPSNSSILNNSNNNGKLNNISQMTDSQRRTTTTTTATSRQLEVGKANPTKIQLQKLKPSSNSNISTGGGSSGNVGHH</sequence>
<feature type="compositionally biased region" description="Polar residues" evidence="1">
    <location>
        <begin position="891"/>
        <end position="916"/>
    </location>
</feature>
<feature type="compositionally biased region" description="Polar residues" evidence="1">
    <location>
        <begin position="378"/>
        <end position="387"/>
    </location>
</feature>
<dbReference type="Proteomes" id="UP000050792">
    <property type="component" value="Unassembled WGS sequence"/>
</dbReference>
<feature type="compositionally biased region" description="Polar residues" evidence="1">
    <location>
        <begin position="991"/>
        <end position="1000"/>
    </location>
</feature>
<dbReference type="InterPro" id="IPR004012">
    <property type="entry name" value="Run_dom"/>
</dbReference>
<dbReference type="Pfam" id="PF02759">
    <property type="entry name" value="RUN"/>
    <property type="match status" value="1"/>
</dbReference>
<evidence type="ECO:0000313" key="3">
    <source>
        <dbReference type="Proteomes" id="UP000050792"/>
    </source>
</evidence>
<name>A0AA85EUF1_9TREM</name>
<proteinExistence type="predicted"/>
<feature type="compositionally biased region" description="Low complexity" evidence="1">
    <location>
        <begin position="1485"/>
        <end position="1522"/>
    </location>
</feature>
<feature type="compositionally biased region" description="Polar residues" evidence="1">
    <location>
        <begin position="1410"/>
        <end position="1429"/>
    </location>
</feature>
<reference evidence="3" key="1">
    <citation type="submission" date="2022-06" db="EMBL/GenBank/DDBJ databases">
        <authorList>
            <person name="Berger JAMES D."/>
            <person name="Berger JAMES D."/>
        </authorList>
    </citation>
    <scope>NUCLEOTIDE SEQUENCE [LARGE SCALE GENOMIC DNA]</scope>
</reference>
<feature type="region of interest" description="Disordered" evidence="1">
    <location>
        <begin position="453"/>
        <end position="493"/>
    </location>
</feature>
<evidence type="ECO:0000259" key="2">
    <source>
        <dbReference type="PROSITE" id="PS50826"/>
    </source>
</evidence>
<dbReference type="WBParaSite" id="SRDH1_23980.2">
    <property type="protein sequence ID" value="SRDH1_23980.2"/>
    <property type="gene ID" value="SRDH1_23980"/>
</dbReference>
<feature type="compositionally biased region" description="Polar residues" evidence="1">
    <location>
        <begin position="933"/>
        <end position="947"/>
    </location>
</feature>
<feature type="region of interest" description="Disordered" evidence="1">
    <location>
        <begin position="1346"/>
        <end position="1429"/>
    </location>
</feature>
<feature type="compositionally biased region" description="Polar residues" evidence="1">
    <location>
        <begin position="479"/>
        <end position="492"/>
    </location>
</feature>
<feature type="region of interest" description="Disordered" evidence="1">
    <location>
        <begin position="1014"/>
        <end position="1038"/>
    </location>
</feature>
<dbReference type="SMART" id="SM00593">
    <property type="entry name" value="RUN"/>
    <property type="match status" value="1"/>
</dbReference>
<dbReference type="SUPFAM" id="SSF140741">
    <property type="entry name" value="RUN domain-like"/>
    <property type="match status" value="1"/>
</dbReference>
<feature type="region of interest" description="Disordered" evidence="1">
    <location>
        <begin position="1463"/>
        <end position="1559"/>
    </location>
</feature>